<name>A0A0V0QBZ9_PSEPJ</name>
<accession>A0A0V0QBZ9</accession>
<keyword evidence="4 6" id="KW-1133">Transmembrane helix</keyword>
<comment type="caution">
    <text evidence="9">The sequence shown here is derived from an EMBL/GenBank/DDBJ whole genome shotgun (WGS) entry which is preliminary data.</text>
</comment>
<comment type="caution">
    <text evidence="6">Lacks conserved residue(s) required for the propagation of feature annotation.</text>
</comment>
<evidence type="ECO:0000256" key="4">
    <source>
        <dbReference type="ARBA" id="ARBA00022989"/>
    </source>
</evidence>
<dbReference type="Proteomes" id="UP000054937">
    <property type="component" value="Unassembled WGS sequence"/>
</dbReference>
<dbReference type="GO" id="GO:0031267">
    <property type="term" value="F:small GTPase binding"/>
    <property type="evidence" value="ECO:0007669"/>
    <property type="project" value="InterPro"/>
</dbReference>
<dbReference type="GO" id="GO:0000139">
    <property type="term" value="C:Golgi membrane"/>
    <property type="evidence" value="ECO:0007669"/>
    <property type="project" value="UniProtKB-SubCell"/>
</dbReference>
<evidence type="ECO:0000259" key="7">
    <source>
        <dbReference type="Pfam" id="PF04821"/>
    </source>
</evidence>
<evidence type="ECO:0000256" key="5">
    <source>
        <dbReference type="ARBA" id="ARBA00023136"/>
    </source>
</evidence>
<proteinExistence type="inferred from homology"/>
<comment type="similarity">
    <text evidence="2 6">Belongs to the YIP1 family.</text>
</comment>
<dbReference type="InterPro" id="IPR039765">
    <property type="entry name" value="Yip5/YIPF1/YIPF2"/>
</dbReference>
<evidence type="ECO:0000256" key="2">
    <source>
        <dbReference type="ARBA" id="ARBA00010596"/>
    </source>
</evidence>
<keyword evidence="10" id="KW-1185">Reference proteome</keyword>
<dbReference type="InterPro" id="IPR006906">
    <property type="entry name" value="Timeless_N"/>
</dbReference>
<dbReference type="Pfam" id="PF04893">
    <property type="entry name" value="Yip1"/>
    <property type="match status" value="1"/>
</dbReference>
<sequence>MSGYQEKLIDKALDVLDEVDEVKQINSNQKDYKKNPPKGLTRFCKLNYWRKYFDFESTEILIRFQASIFHFPVFSDLMARQPDLYGPFWIYTTIVLFLGIAGNINGYLDNVVFGNSTYHFNYSYIPNASALVYGVGIAEPIILYIMMKIFNSPLLLMQTICLYGYSLSCFIIVTPLCILPYSLLQYILLGYGLLSSSIFMIRNIRVQIMELDQNQRYGIYGLILKYGDIDINMTLNFINTNKKFIDLQQASDGEEEDLIQNMDRPLDEMVEEDLDIFVKNDDPESMTTRLILGKWNIVQSDLLELLISQAQDRLLSYYIVTLLLLLTEAPDQECKNTVQICLRHFLRIYIYYGIY</sequence>
<dbReference type="InParanoid" id="A0A0V0QBZ9"/>
<protein>
    <recommendedName>
        <fullName evidence="6">Protein YIPF</fullName>
    </recommendedName>
</protein>
<dbReference type="InterPro" id="IPR006977">
    <property type="entry name" value="Yip1_dom"/>
</dbReference>
<feature type="transmembrane region" description="Helical" evidence="6">
    <location>
        <begin position="88"/>
        <end position="108"/>
    </location>
</feature>
<feature type="domain" description="Yip1" evidence="8">
    <location>
        <begin position="73"/>
        <end position="213"/>
    </location>
</feature>
<evidence type="ECO:0000313" key="10">
    <source>
        <dbReference type="Proteomes" id="UP000054937"/>
    </source>
</evidence>
<comment type="subcellular location">
    <subcellularLocation>
        <location evidence="6">Golgi apparatus membrane</location>
        <topology evidence="6">Multi-pass membrane protein</topology>
    </subcellularLocation>
    <subcellularLocation>
        <location evidence="1">Membrane</location>
        <topology evidence="1">Multi-pass membrane protein</topology>
    </subcellularLocation>
</comment>
<evidence type="ECO:0000259" key="8">
    <source>
        <dbReference type="Pfam" id="PF04893"/>
    </source>
</evidence>
<feature type="transmembrane region" description="Helical" evidence="6">
    <location>
        <begin position="154"/>
        <end position="173"/>
    </location>
</feature>
<evidence type="ECO:0000256" key="6">
    <source>
        <dbReference type="RuleBase" id="RU361264"/>
    </source>
</evidence>
<reference evidence="9 10" key="1">
    <citation type="journal article" date="2015" name="Sci. Rep.">
        <title>Genome of the facultative scuticociliatosis pathogen Pseudocohnilembus persalinus provides insight into its virulence through horizontal gene transfer.</title>
        <authorList>
            <person name="Xiong J."/>
            <person name="Wang G."/>
            <person name="Cheng J."/>
            <person name="Tian M."/>
            <person name="Pan X."/>
            <person name="Warren A."/>
            <person name="Jiang C."/>
            <person name="Yuan D."/>
            <person name="Miao W."/>
        </authorList>
    </citation>
    <scope>NUCLEOTIDE SEQUENCE [LARGE SCALE GENOMIC DNA]</scope>
    <source>
        <strain evidence="9">36N120E</strain>
    </source>
</reference>
<dbReference type="Pfam" id="PF04821">
    <property type="entry name" value="TIMELESS"/>
    <property type="match status" value="1"/>
</dbReference>
<keyword evidence="5 6" id="KW-0472">Membrane</keyword>
<evidence type="ECO:0000313" key="9">
    <source>
        <dbReference type="EMBL" id="KRW99749.1"/>
    </source>
</evidence>
<organism evidence="9 10">
    <name type="scientific">Pseudocohnilembus persalinus</name>
    <name type="common">Ciliate</name>
    <dbReference type="NCBI Taxonomy" id="266149"/>
    <lineage>
        <taxon>Eukaryota</taxon>
        <taxon>Sar</taxon>
        <taxon>Alveolata</taxon>
        <taxon>Ciliophora</taxon>
        <taxon>Intramacronucleata</taxon>
        <taxon>Oligohymenophorea</taxon>
        <taxon>Scuticociliatia</taxon>
        <taxon>Philasterida</taxon>
        <taxon>Pseudocohnilembidae</taxon>
        <taxon>Pseudocohnilembus</taxon>
    </lineage>
</organism>
<keyword evidence="3 6" id="KW-0812">Transmembrane</keyword>
<dbReference type="OrthoDB" id="10256463at2759"/>
<feature type="transmembrane region" description="Helical" evidence="6">
    <location>
        <begin position="179"/>
        <end position="201"/>
    </location>
</feature>
<feature type="transmembrane region" description="Helical" evidence="6">
    <location>
        <begin position="128"/>
        <end position="147"/>
    </location>
</feature>
<dbReference type="GO" id="GO:0016192">
    <property type="term" value="P:vesicle-mediated transport"/>
    <property type="evidence" value="ECO:0007669"/>
    <property type="project" value="InterPro"/>
</dbReference>
<gene>
    <name evidence="9" type="ORF">PPERSA_07826</name>
</gene>
<dbReference type="PANTHER" id="PTHR12822:SF2">
    <property type="entry name" value="PROTEIN YIPF"/>
    <property type="match status" value="1"/>
</dbReference>
<dbReference type="AlphaFoldDB" id="A0A0V0QBZ9"/>
<evidence type="ECO:0000256" key="3">
    <source>
        <dbReference type="ARBA" id="ARBA00022692"/>
    </source>
</evidence>
<feature type="domain" description="Timeless N-terminal" evidence="7">
    <location>
        <begin position="273"/>
        <end position="329"/>
    </location>
</feature>
<dbReference type="EMBL" id="LDAU01000204">
    <property type="protein sequence ID" value="KRW99749.1"/>
    <property type="molecule type" value="Genomic_DNA"/>
</dbReference>
<dbReference type="PANTHER" id="PTHR12822">
    <property type="entry name" value="PROTEIN YIPF"/>
    <property type="match status" value="1"/>
</dbReference>
<evidence type="ECO:0000256" key="1">
    <source>
        <dbReference type="ARBA" id="ARBA00004141"/>
    </source>
</evidence>